<dbReference type="EMBL" id="JAWMAJ010000010">
    <property type="protein sequence ID" value="MDV7215235.1"/>
    <property type="molecule type" value="Genomic_DNA"/>
</dbReference>
<keyword evidence="2" id="KW-0238">DNA-binding</keyword>
<name>A0ABU4F557_9ACTN</name>
<proteinExistence type="predicted"/>
<dbReference type="PANTHER" id="PTHR44846">
    <property type="entry name" value="MANNOSYL-D-GLYCERATE TRANSPORT/METABOLISM SYSTEM REPRESSOR MNGR-RELATED"/>
    <property type="match status" value="1"/>
</dbReference>
<dbReference type="InterPro" id="IPR036390">
    <property type="entry name" value="WH_DNA-bd_sf"/>
</dbReference>
<dbReference type="Gene3D" id="1.10.10.10">
    <property type="entry name" value="Winged helix-like DNA-binding domain superfamily/Winged helix DNA-binding domain"/>
    <property type="match status" value="2"/>
</dbReference>
<keyword evidence="6" id="KW-1185">Reference proteome</keyword>
<sequence>MPSPSPRGTYQVISQTLRERIAAGFYPDGVPSEAEIGREFGVARTTVRRALRSLEESGDIKTVAGVGRKVAGDTGAAPYEQIMADLLKQIRKGKLPAGTRLPSEAALVEKYGVSRGTVRRAVRELETAGHVEARHGVGRFVSSSS</sequence>
<dbReference type="Proteomes" id="UP001187346">
    <property type="component" value="Unassembled WGS sequence"/>
</dbReference>
<keyword evidence="1" id="KW-0805">Transcription regulation</keyword>
<evidence type="ECO:0000313" key="5">
    <source>
        <dbReference type="EMBL" id="MDV7215235.1"/>
    </source>
</evidence>
<dbReference type="InterPro" id="IPR036388">
    <property type="entry name" value="WH-like_DNA-bd_sf"/>
</dbReference>
<dbReference type="PROSITE" id="PS50949">
    <property type="entry name" value="HTH_GNTR"/>
    <property type="match status" value="2"/>
</dbReference>
<dbReference type="InterPro" id="IPR000524">
    <property type="entry name" value="Tscrpt_reg_HTH_GntR"/>
</dbReference>
<dbReference type="RefSeq" id="WP_317770172.1">
    <property type="nucleotide sequence ID" value="NZ_JAWMAJ010000010.1"/>
</dbReference>
<dbReference type="InterPro" id="IPR050679">
    <property type="entry name" value="Bact_HTH_transcr_reg"/>
</dbReference>
<dbReference type="SUPFAM" id="SSF46785">
    <property type="entry name" value="Winged helix' DNA-binding domain"/>
    <property type="match status" value="2"/>
</dbReference>
<comment type="caution">
    <text evidence="5">The sequence shown here is derived from an EMBL/GenBank/DDBJ whole genome shotgun (WGS) entry which is preliminary data.</text>
</comment>
<feature type="domain" description="HTH gntR-type" evidence="4">
    <location>
        <begin position="7"/>
        <end position="73"/>
    </location>
</feature>
<keyword evidence="3" id="KW-0804">Transcription</keyword>
<dbReference type="PRINTS" id="PR00035">
    <property type="entry name" value="HTHGNTR"/>
</dbReference>
<organism evidence="5 6">
    <name type="scientific">Streptomyces prunicolor</name>
    <dbReference type="NCBI Taxonomy" id="67348"/>
    <lineage>
        <taxon>Bacteria</taxon>
        <taxon>Bacillati</taxon>
        <taxon>Actinomycetota</taxon>
        <taxon>Actinomycetes</taxon>
        <taxon>Kitasatosporales</taxon>
        <taxon>Streptomycetaceae</taxon>
        <taxon>Streptomyces</taxon>
    </lineage>
</organism>
<evidence type="ECO:0000259" key="4">
    <source>
        <dbReference type="PROSITE" id="PS50949"/>
    </source>
</evidence>
<protein>
    <submittedName>
        <fullName evidence="5">GntR family transcriptional regulator</fullName>
    </submittedName>
</protein>
<evidence type="ECO:0000313" key="6">
    <source>
        <dbReference type="Proteomes" id="UP001187346"/>
    </source>
</evidence>
<evidence type="ECO:0000256" key="1">
    <source>
        <dbReference type="ARBA" id="ARBA00023015"/>
    </source>
</evidence>
<dbReference type="CDD" id="cd07377">
    <property type="entry name" value="WHTH_GntR"/>
    <property type="match status" value="2"/>
</dbReference>
<accession>A0ABU4F557</accession>
<evidence type="ECO:0000256" key="2">
    <source>
        <dbReference type="ARBA" id="ARBA00023125"/>
    </source>
</evidence>
<dbReference type="SMART" id="SM00345">
    <property type="entry name" value="HTH_GNTR"/>
    <property type="match status" value="2"/>
</dbReference>
<gene>
    <name evidence="5" type="ORF">R5A26_04660</name>
</gene>
<dbReference type="Pfam" id="PF00392">
    <property type="entry name" value="GntR"/>
    <property type="match status" value="2"/>
</dbReference>
<feature type="domain" description="HTH gntR-type" evidence="4">
    <location>
        <begin position="76"/>
        <end position="144"/>
    </location>
</feature>
<reference evidence="5 6" key="1">
    <citation type="submission" date="2023-10" db="EMBL/GenBank/DDBJ databases">
        <title>Characterization of rhizosphere-enriched actinobacteria from wheat plants lab-grown on chernevaya soil.</title>
        <authorList>
            <person name="Tikhonova E.N."/>
            <person name="Konopkin A."/>
            <person name="Kravchenko I.K."/>
        </authorList>
    </citation>
    <scope>NUCLEOTIDE SEQUENCE [LARGE SCALE GENOMIC DNA]</scope>
    <source>
        <strain evidence="5 6">RR29</strain>
    </source>
</reference>
<evidence type="ECO:0000256" key="3">
    <source>
        <dbReference type="ARBA" id="ARBA00023163"/>
    </source>
</evidence>